<protein>
    <submittedName>
        <fullName evidence="1">Cyclase</fullName>
    </submittedName>
</protein>
<reference evidence="1" key="1">
    <citation type="submission" date="2022-06" db="EMBL/GenBank/DDBJ databases">
        <title>Natrinema sp. a new haloarchaeum isolate from saline soil.</title>
        <authorList>
            <person name="Strakova D."/>
            <person name="Galisteo C."/>
            <person name="Sanchez-Porro C."/>
            <person name="Ventosa A."/>
        </authorList>
    </citation>
    <scope>NUCLEOTIDE SEQUENCE</scope>
    <source>
        <strain evidence="1">S1CR25-10</strain>
    </source>
</reference>
<proteinExistence type="predicted"/>
<comment type="caution">
    <text evidence="1">The sequence shown here is derived from an EMBL/GenBank/DDBJ whole genome shotgun (WGS) entry which is preliminary data.</text>
</comment>
<dbReference type="RefSeq" id="WP_277522912.1">
    <property type="nucleotide sequence ID" value="NZ_JAMQOT010000005.1"/>
</dbReference>
<evidence type="ECO:0000313" key="2">
    <source>
        <dbReference type="Proteomes" id="UP001154061"/>
    </source>
</evidence>
<evidence type="ECO:0000313" key="1">
    <source>
        <dbReference type="EMBL" id="MDF9747128.1"/>
    </source>
</evidence>
<keyword evidence="2" id="KW-1185">Reference proteome</keyword>
<organism evidence="1 2">
    <name type="scientific">Natrinema salsiterrestre</name>
    <dbReference type="NCBI Taxonomy" id="2950540"/>
    <lineage>
        <taxon>Archaea</taxon>
        <taxon>Methanobacteriati</taxon>
        <taxon>Methanobacteriota</taxon>
        <taxon>Stenosarchaea group</taxon>
        <taxon>Halobacteria</taxon>
        <taxon>Halobacteriales</taxon>
        <taxon>Natrialbaceae</taxon>
        <taxon>Natrinema</taxon>
    </lineage>
</organism>
<sequence length="95" mass="10926">MVYIHARHEVEDYERWERHHEANAETRAAHGSLGTQVFRVDDDPTTLVLVQEVADDRLEDLLTYYESDEFDALLENAGVIDMDATVADLVHRQDA</sequence>
<accession>A0A9Q4KZT2</accession>
<dbReference type="Proteomes" id="UP001154061">
    <property type="component" value="Unassembled WGS sequence"/>
</dbReference>
<gene>
    <name evidence="1" type="ORF">NDI89_16195</name>
</gene>
<dbReference type="EMBL" id="JAMQOT010000005">
    <property type="protein sequence ID" value="MDF9747128.1"/>
    <property type="molecule type" value="Genomic_DNA"/>
</dbReference>
<dbReference type="AlphaFoldDB" id="A0A9Q4KZT2"/>
<name>A0A9Q4KZT2_9EURY</name>